<sequence length="303" mass="31951">MINDLSTMLESTARLAAPLAFVALGELVSEKAGACNISAEGMMLGGAFGAAWGSYATGSPILGLMLGAVAGALVGFLQGRLSHWLTLNQFVVGLTLNIFVLGLTTYLFQNYRFSAEGFGRTEIPLLSSIPVVGDALFGQPWPFYLLYVGVPGVWWLLYRTRWGLNVRSVGEAARESTVTGIDVNRIRRQAVILGAAVAGLGGAYLALAAVGNFGENMTAGRGYVAMAAVIFGAWSIKGTLAGCLVFGAADALRLALPAMGYELNPQLLIAAPYVLALITMAIFASRGRSPRELGIGFDRHALR</sequence>
<dbReference type="InterPro" id="IPR001851">
    <property type="entry name" value="ABC_transp_permease"/>
</dbReference>
<dbReference type="GO" id="GO:0005886">
    <property type="term" value="C:plasma membrane"/>
    <property type="evidence" value="ECO:0007669"/>
    <property type="project" value="UniProtKB-SubCell"/>
</dbReference>
<comment type="subcellular location">
    <subcellularLocation>
        <location evidence="1">Cell membrane</location>
        <topology evidence="1">Multi-pass membrane protein</topology>
    </subcellularLocation>
</comment>
<dbReference type="KEGG" id="aez:C3E78_02995"/>
<name>A0A2S0WIV3_9ACTN</name>
<evidence type="ECO:0000313" key="6">
    <source>
        <dbReference type="EMBL" id="AWB91271.1"/>
    </source>
</evidence>
<dbReference type="OrthoDB" id="9792579at2"/>
<accession>A0A5F2EQG0</accession>
<evidence type="ECO:0000256" key="4">
    <source>
        <dbReference type="ARBA" id="ARBA00022989"/>
    </source>
</evidence>
<dbReference type="AlphaFoldDB" id="A0A2S0WIV3"/>
<keyword evidence="2" id="KW-1003">Cell membrane</keyword>
<dbReference type="CDD" id="cd06580">
    <property type="entry name" value="TM_PBP1_transp_TpRbsC_like"/>
    <property type="match status" value="1"/>
</dbReference>
<evidence type="ECO:0000256" key="5">
    <source>
        <dbReference type="ARBA" id="ARBA00023136"/>
    </source>
</evidence>
<keyword evidence="5" id="KW-0472">Membrane</keyword>
<dbReference type="EMBL" id="CP026952">
    <property type="protein sequence ID" value="AWB91271.1"/>
    <property type="molecule type" value="Genomic_DNA"/>
</dbReference>
<evidence type="ECO:0000256" key="3">
    <source>
        <dbReference type="ARBA" id="ARBA00022692"/>
    </source>
</evidence>
<evidence type="ECO:0000256" key="1">
    <source>
        <dbReference type="ARBA" id="ARBA00004651"/>
    </source>
</evidence>
<dbReference type="GO" id="GO:0022857">
    <property type="term" value="F:transmembrane transporter activity"/>
    <property type="evidence" value="ECO:0007669"/>
    <property type="project" value="InterPro"/>
</dbReference>
<gene>
    <name evidence="6" type="ORF">C3E78_02995</name>
</gene>
<evidence type="ECO:0000256" key="2">
    <source>
        <dbReference type="ARBA" id="ARBA00022475"/>
    </source>
</evidence>
<dbReference type="PANTHER" id="PTHR43370:SF1">
    <property type="entry name" value="GUANOSINE ABC TRANSPORTER PERMEASE PROTEIN NUPQ"/>
    <property type="match status" value="1"/>
</dbReference>
<keyword evidence="3" id="KW-0812">Transmembrane</keyword>
<keyword evidence="7" id="KW-1185">Reference proteome</keyword>
<protein>
    <submittedName>
        <fullName evidence="6">ABC transporter permease</fullName>
    </submittedName>
</protein>
<organism evidence="6 7">
    <name type="scientific">Aeromicrobium chenweiae</name>
    <dbReference type="NCBI Taxonomy" id="2079793"/>
    <lineage>
        <taxon>Bacteria</taxon>
        <taxon>Bacillati</taxon>
        <taxon>Actinomycetota</taxon>
        <taxon>Actinomycetes</taxon>
        <taxon>Propionibacteriales</taxon>
        <taxon>Nocardioidaceae</taxon>
        <taxon>Aeromicrobium</taxon>
    </lineage>
</organism>
<reference evidence="7" key="1">
    <citation type="submission" date="2018-01" db="EMBL/GenBank/DDBJ databases">
        <authorList>
            <person name="Li J."/>
        </authorList>
    </citation>
    <scope>NUCLEOTIDE SEQUENCE [LARGE SCALE GENOMIC DNA]</scope>
    <source>
        <strain evidence="7">592</strain>
    </source>
</reference>
<dbReference type="Pfam" id="PF02653">
    <property type="entry name" value="BPD_transp_2"/>
    <property type="match status" value="1"/>
</dbReference>
<dbReference type="PANTHER" id="PTHR43370">
    <property type="entry name" value="SUGAR ABC TRANSPORTER INTEGRAL MEMBRANE PROTEIN-RELATED"/>
    <property type="match status" value="1"/>
</dbReference>
<proteinExistence type="predicted"/>
<evidence type="ECO:0000313" key="7">
    <source>
        <dbReference type="Proteomes" id="UP000244384"/>
    </source>
</evidence>
<keyword evidence="4" id="KW-1133">Transmembrane helix</keyword>
<dbReference type="Proteomes" id="UP000244384">
    <property type="component" value="Chromosome"/>
</dbReference>
<dbReference type="RefSeq" id="WP_108576917.1">
    <property type="nucleotide sequence ID" value="NZ_CP026952.1"/>
</dbReference>
<accession>A0A2S0WIV3</accession>